<keyword evidence="3" id="KW-1185">Reference proteome</keyword>
<dbReference type="AlphaFoldDB" id="A0A3M0LCN1"/>
<protein>
    <submittedName>
        <fullName evidence="2">Uncharacterized protein</fullName>
    </submittedName>
</protein>
<proteinExistence type="predicted"/>
<organism evidence="2 3">
    <name type="scientific">Hirundo rustica rustica</name>
    <dbReference type="NCBI Taxonomy" id="333673"/>
    <lineage>
        <taxon>Eukaryota</taxon>
        <taxon>Metazoa</taxon>
        <taxon>Chordata</taxon>
        <taxon>Craniata</taxon>
        <taxon>Vertebrata</taxon>
        <taxon>Euteleostomi</taxon>
        <taxon>Archelosauria</taxon>
        <taxon>Archosauria</taxon>
        <taxon>Dinosauria</taxon>
        <taxon>Saurischia</taxon>
        <taxon>Theropoda</taxon>
        <taxon>Coelurosauria</taxon>
        <taxon>Aves</taxon>
        <taxon>Neognathae</taxon>
        <taxon>Neoaves</taxon>
        <taxon>Telluraves</taxon>
        <taxon>Australaves</taxon>
        <taxon>Passeriformes</taxon>
        <taxon>Sylvioidea</taxon>
        <taxon>Hirundinidae</taxon>
        <taxon>Hirundo</taxon>
    </lineage>
</organism>
<gene>
    <name evidence="2" type="ORF">DUI87_00066</name>
</gene>
<evidence type="ECO:0000313" key="2">
    <source>
        <dbReference type="EMBL" id="RMC22941.1"/>
    </source>
</evidence>
<sequence length="80" mass="8366">MAAAASRCFHGNGVSSGLATARSVPKTSPETSPMLSGPRSVTGSGRAPSGGIFGFGYRESHVGKTVDCDWLREQKRLARN</sequence>
<name>A0A3M0LCN1_HIRRU</name>
<dbReference type="EMBL" id="QRBI01000006">
    <property type="protein sequence ID" value="RMC22941.1"/>
    <property type="molecule type" value="Genomic_DNA"/>
</dbReference>
<feature type="compositionally biased region" description="Polar residues" evidence="1">
    <location>
        <begin position="25"/>
        <end position="43"/>
    </location>
</feature>
<dbReference type="Proteomes" id="UP000269221">
    <property type="component" value="Unassembled WGS sequence"/>
</dbReference>
<comment type="caution">
    <text evidence="2">The sequence shown here is derived from an EMBL/GenBank/DDBJ whole genome shotgun (WGS) entry which is preliminary data.</text>
</comment>
<reference evidence="2 3" key="1">
    <citation type="submission" date="2018-07" db="EMBL/GenBank/DDBJ databases">
        <title>A high quality draft genome assembly of the barn swallow (H. rustica rustica).</title>
        <authorList>
            <person name="Formenti G."/>
            <person name="Chiara M."/>
            <person name="Poveda L."/>
            <person name="Francoijs K.-J."/>
            <person name="Bonisoli-Alquati A."/>
            <person name="Canova L."/>
            <person name="Gianfranceschi L."/>
            <person name="Horner D.S."/>
            <person name="Saino N."/>
        </authorList>
    </citation>
    <scope>NUCLEOTIDE SEQUENCE [LARGE SCALE GENOMIC DNA]</scope>
    <source>
        <strain evidence="2">Chelidonia</strain>
        <tissue evidence="2">Blood</tissue>
    </source>
</reference>
<feature type="region of interest" description="Disordered" evidence="1">
    <location>
        <begin position="1"/>
        <end position="48"/>
    </location>
</feature>
<evidence type="ECO:0000256" key="1">
    <source>
        <dbReference type="SAM" id="MobiDB-lite"/>
    </source>
</evidence>
<accession>A0A3M0LCN1</accession>
<evidence type="ECO:0000313" key="3">
    <source>
        <dbReference type="Proteomes" id="UP000269221"/>
    </source>
</evidence>